<keyword evidence="2" id="KW-1185">Reference proteome</keyword>
<evidence type="ECO:0000313" key="1">
    <source>
        <dbReference type="EMBL" id="KAB5587681.1"/>
    </source>
</evidence>
<sequence>MLPLIADKNPARRGLDACGVDGWISARRRLDMRRRRGEIHPATSLSQCQAPVPPSTSLLVGDSKGGIDDENLARQRLDGCGIGRWISARRHLGMRHRRTETHPATSLSQCQAPVPPSTSLLVGDSKGGIDDENLARQRLDVASAGGFLPVDV</sequence>
<reference evidence="1 2" key="1">
    <citation type="journal article" date="2019" name="Fungal Biol. Biotechnol.">
        <title>Draft genome sequence of fastidious pathogen Ceratobasidium theobromae, which causes vascular-streak dieback in Theobroma cacao.</title>
        <authorList>
            <person name="Ali S.S."/>
            <person name="Asman A."/>
            <person name="Shao J."/>
            <person name="Firmansyah A.P."/>
            <person name="Susilo A.W."/>
            <person name="Rosmana A."/>
            <person name="McMahon P."/>
            <person name="Junaid M."/>
            <person name="Guest D."/>
            <person name="Kheng T.Y."/>
            <person name="Meinhardt L.W."/>
            <person name="Bailey B.A."/>
        </authorList>
    </citation>
    <scope>NUCLEOTIDE SEQUENCE [LARGE SCALE GENOMIC DNA]</scope>
    <source>
        <strain evidence="1 2">CT2</strain>
    </source>
</reference>
<name>A0A5N5Q8C3_9AGAM</name>
<organism evidence="1 2">
    <name type="scientific">Ceratobasidium theobromae</name>
    <dbReference type="NCBI Taxonomy" id="1582974"/>
    <lineage>
        <taxon>Eukaryota</taxon>
        <taxon>Fungi</taxon>
        <taxon>Dikarya</taxon>
        <taxon>Basidiomycota</taxon>
        <taxon>Agaricomycotina</taxon>
        <taxon>Agaricomycetes</taxon>
        <taxon>Cantharellales</taxon>
        <taxon>Ceratobasidiaceae</taxon>
        <taxon>Ceratobasidium</taxon>
    </lineage>
</organism>
<dbReference type="Proteomes" id="UP000383932">
    <property type="component" value="Unassembled WGS sequence"/>
</dbReference>
<gene>
    <name evidence="1" type="ORF">CTheo_8879</name>
</gene>
<protein>
    <submittedName>
        <fullName evidence="1">Uncharacterized protein</fullName>
    </submittedName>
</protein>
<evidence type="ECO:0000313" key="2">
    <source>
        <dbReference type="Proteomes" id="UP000383932"/>
    </source>
</evidence>
<accession>A0A5N5Q8C3</accession>
<comment type="caution">
    <text evidence="1">The sequence shown here is derived from an EMBL/GenBank/DDBJ whole genome shotgun (WGS) entry which is preliminary data.</text>
</comment>
<dbReference type="EMBL" id="SSOP01000868">
    <property type="protein sequence ID" value="KAB5587681.1"/>
    <property type="molecule type" value="Genomic_DNA"/>
</dbReference>
<dbReference type="AlphaFoldDB" id="A0A5N5Q8C3"/>
<proteinExistence type="predicted"/>